<evidence type="ECO:0000256" key="7">
    <source>
        <dbReference type="SAM" id="Phobius"/>
    </source>
</evidence>
<feature type="transmembrane region" description="Helical" evidence="7">
    <location>
        <begin position="37"/>
        <end position="55"/>
    </location>
</feature>
<evidence type="ECO:0000259" key="8">
    <source>
        <dbReference type="Pfam" id="PF00892"/>
    </source>
</evidence>
<dbReference type="EMBL" id="PIPF01000007">
    <property type="protein sequence ID" value="RWU83501.1"/>
    <property type="molecule type" value="Genomic_DNA"/>
</dbReference>
<feature type="transmembrane region" description="Helical" evidence="7">
    <location>
        <begin position="142"/>
        <end position="163"/>
    </location>
</feature>
<dbReference type="InterPro" id="IPR051258">
    <property type="entry name" value="Diverse_Substrate_Transporter"/>
</dbReference>
<keyword evidence="4 7" id="KW-0812">Transmembrane</keyword>
<feature type="transmembrane region" description="Helical" evidence="7">
    <location>
        <begin position="170"/>
        <end position="193"/>
    </location>
</feature>
<feature type="domain" description="EamA" evidence="8">
    <location>
        <begin position="145"/>
        <end position="281"/>
    </location>
</feature>
<protein>
    <submittedName>
        <fullName evidence="9">EamA family transporter</fullName>
    </submittedName>
</protein>
<evidence type="ECO:0000313" key="9">
    <source>
        <dbReference type="EMBL" id="RWU83501.1"/>
    </source>
</evidence>
<evidence type="ECO:0000256" key="3">
    <source>
        <dbReference type="ARBA" id="ARBA00022475"/>
    </source>
</evidence>
<dbReference type="AlphaFoldDB" id="A0A444B519"/>
<evidence type="ECO:0000256" key="6">
    <source>
        <dbReference type="ARBA" id="ARBA00023136"/>
    </source>
</evidence>
<evidence type="ECO:0000256" key="2">
    <source>
        <dbReference type="ARBA" id="ARBA00007362"/>
    </source>
</evidence>
<comment type="subcellular location">
    <subcellularLocation>
        <location evidence="1">Cell membrane</location>
        <topology evidence="1">Multi-pass membrane protein</topology>
    </subcellularLocation>
</comment>
<feature type="transmembrane region" description="Helical" evidence="7">
    <location>
        <begin position="213"/>
        <end position="231"/>
    </location>
</feature>
<dbReference type="OrthoDB" id="9815120at2"/>
<evidence type="ECO:0000256" key="1">
    <source>
        <dbReference type="ARBA" id="ARBA00004651"/>
    </source>
</evidence>
<feature type="transmembrane region" description="Helical" evidence="7">
    <location>
        <begin position="238"/>
        <end position="261"/>
    </location>
</feature>
<comment type="caution">
    <text evidence="9">The sequence shown here is derived from an EMBL/GenBank/DDBJ whole genome shotgun (WGS) entry which is preliminary data.</text>
</comment>
<keyword evidence="10" id="KW-1185">Reference proteome</keyword>
<name>A0A444B519_9MICO</name>
<feature type="transmembrane region" description="Helical" evidence="7">
    <location>
        <begin position="267"/>
        <end position="285"/>
    </location>
</feature>
<dbReference type="Proteomes" id="UP000288711">
    <property type="component" value="Unassembled WGS sequence"/>
</dbReference>
<keyword evidence="6 7" id="KW-0472">Membrane</keyword>
<dbReference type="InterPro" id="IPR037185">
    <property type="entry name" value="EmrE-like"/>
</dbReference>
<dbReference type="GO" id="GO:0005886">
    <property type="term" value="C:plasma membrane"/>
    <property type="evidence" value="ECO:0007669"/>
    <property type="project" value="UniProtKB-SubCell"/>
</dbReference>
<sequence>MSRVDAVPAPVLVLAGVVSVQFGGALAATLVPQIGAAGSVVLRLGIATVLLLAIARPRWRGHSRRDWLTVGAFGVALGLMNFAFYGSLGHLPIGVAVTIEFVGPLTLAAVLSRRPRDLAAVGAAAVGVVLISRALSIPLDELQGTGILLALAAGACWAAYIIFSGRTGAAFPALDGLALAMVVATVVVLPFGLLDVARHGTTGWDGEVLLKGLGIAVMSSVLPYSLELLALRRMSPSVFGIMLSLEPAVAALAGLVVLGQWLEPVQLLGMALVVLASVLVLGVGARRPRPDLPA</sequence>
<organism evidence="9 10">
    <name type="scientific">Janibacter hoylei PVAS-1</name>
    <dbReference type="NCBI Taxonomy" id="1210046"/>
    <lineage>
        <taxon>Bacteria</taxon>
        <taxon>Bacillati</taxon>
        <taxon>Actinomycetota</taxon>
        <taxon>Actinomycetes</taxon>
        <taxon>Micrococcales</taxon>
        <taxon>Intrasporangiaceae</taxon>
        <taxon>Janibacter</taxon>
    </lineage>
</organism>
<proteinExistence type="inferred from homology"/>
<feature type="transmembrane region" description="Helical" evidence="7">
    <location>
        <begin position="118"/>
        <end position="136"/>
    </location>
</feature>
<feature type="transmembrane region" description="Helical" evidence="7">
    <location>
        <begin position="91"/>
        <end position="111"/>
    </location>
</feature>
<dbReference type="RefSeq" id="WP_040881274.1">
    <property type="nucleotide sequence ID" value="NZ_ALWX01000042.1"/>
</dbReference>
<dbReference type="Pfam" id="PF00892">
    <property type="entry name" value="EamA"/>
    <property type="match status" value="1"/>
</dbReference>
<evidence type="ECO:0000313" key="10">
    <source>
        <dbReference type="Proteomes" id="UP000288711"/>
    </source>
</evidence>
<keyword evidence="5 7" id="KW-1133">Transmembrane helix</keyword>
<reference evidence="9 10" key="1">
    <citation type="journal article" date="2009" name="Int. J. Syst. Evol. Microbiol.">
        <title>Janibacter hoylei sp. nov., Bacillus isronensis sp. nov. and Bacillus aryabhattai sp. nov., isolated from cryotubes used for collecting air from the upper atmosphere.</title>
        <authorList>
            <person name="Shivaji S."/>
            <person name="Chaturvedi P."/>
            <person name="Begum Z."/>
            <person name="Pindi P.K."/>
            <person name="Manorama R."/>
            <person name="Padmanaban D.A."/>
            <person name="Shouche Y.S."/>
            <person name="Pawar S."/>
            <person name="Vaishampayan P."/>
            <person name="Dutt C.B."/>
            <person name="Datta G.N."/>
            <person name="Manchanda R.K."/>
            <person name="Rao U.R."/>
            <person name="Bhargava P.M."/>
            <person name="Narlikar J.V."/>
        </authorList>
    </citation>
    <scope>NUCLEOTIDE SEQUENCE [LARGE SCALE GENOMIC DNA]</scope>
    <source>
        <strain evidence="9 10">PVAS-1</strain>
    </source>
</reference>
<dbReference type="PANTHER" id="PTHR42920">
    <property type="entry name" value="OS03G0707200 PROTEIN-RELATED"/>
    <property type="match status" value="1"/>
</dbReference>
<feature type="transmembrane region" description="Helical" evidence="7">
    <location>
        <begin position="67"/>
        <end position="85"/>
    </location>
</feature>
<dbReference type="InterPro" id="IPR000620">
    <property type="entry name" value="EamA_dom"/>
</dbReference>
<evidence type="ECO:0000256" key="5">
    <source>
        <dbReference type="ARBA" id="ARBA00022989"/>
    </source>
</evidence>
<accession>A0A444B519</accession>
<evidence type="ECO:0000256" key="4">
    <source>
        <dbReference type="ARBA" id="ARBA00022692"/>
    </source>
</evidence>
<dbReference type="PANTHER" id="PTHR42920:SF11">
    <property type="entry name" value="INNER MEMBRANE PROTEIN YTFF"/>
    <property type="match status" value="1"/>
</dbReference>
<comment type="similarity">
    <text evidence="2">Belongs to the EamA transporter family.</text>
</comment>
<keyword evidence="3" id="KW-1003">Cell membrane</keyword>
<dbReference type="SUPFAM" id="SSF103481">
    <property type="entry name" value="Multidrug resistance efflux transporter EmrE"/>
    <property type="match status" value="2"/>
</dbReference>
<gene>
    <name evidence="9" type="ORF">CWN80_06840</name>
</gene>